<keyword evidence="1" id="KW-0472">Membrane</keyword>
<dbReference type="PANTHER" id="PTHR37305:SF1">
    <property type="entry name" value="MEMBRANE PROTEIN"/>
    <property type="match status" value="1"/>
</dbReference>
<dbReference type="Proteomes" id="UP000295132">
    <property type="component" value="Unassembled WGS sequence"/>
</dbReference>
<comment type="caution">
    <text evidence="2">The sequence shown here is derived from an EMBL/GenBank/DDBJ whole genome shotgun (WGS) entry which is preliminary data.</text>
</comment>
<keyword evidence="1" id="KW-1133">Transmembrane helix</keyword>
<keyword evidence="1" id="KW-0812">Transmembrane</keyword>
<reference evidence="2 3" key="1">
    <citation type="submission" date="2019-03" db="EMBL/GenBank/DDBJ databases">
        <title>Bacillus niacini sp. nov. a Nicotinate-Metabolizing Mesophile Isolated from Soil.</title>
        <authorList>
            <person name="Zhang G."/>
        </authorList>
    </citation>
    <scope>NUCLEOTIDE SEQUENCE [LARGE SCALE GENOMIC DNA]</scope>
    <source>
        <strain evidence="2 3">WN066</strain>
    </source>
</reference>
<feature type="transmembrane region" description="Helical" evidence="1">
    <location>
        <begin position="239"/>
        <end position="259"/>
    </location>
</feature>
<sequence length="266" mass="29523">MNLFFREMKANRKSLIIWCFGILFMVVAGMGKYEGYSSSSGQSINELMASMPKSLQAMMGVGELDFSTPIGFYGMLFAYLLLMAAIHALMIGANIIAKEERDKTTEFLMAKPISRRRILTVKLLAALVNVVIFNLVTLVLSVAMVYKFNKAGDPLDVIYTLMAGMFMLQLIFLLLGSTMAAVLKKPKRAASIGTAILLILYLLSIFIDLNHKLDGLKYLTPFKYYEAKKVMADAVLDPVYMSVSIVAVAVLAAVTYVSYQKRDLNV</sequence>
<feature type="transmembrane region" description="Helical" evidence="1">
    <location>
        <begin position="158"/>
        <end position="182"/>
    </location>
</feature>
<feature type="transmembrane region" description="Helical" evidence="1">
    <location>
        <begin position="15"/>
        <end position="33"/>
    </location>
</feature>
<evidence type="ECO:0000256" key="1">
    <source>
        <dbReference type="SAM" id="Phobius"/>
    </source>
</evidence>
<dbReference type="PANTHER" id="PTHR37305">
    <property type="entry name" value="INTEGRAL MEMBRANE PROTEIN-RELATED"/>
    <property type="match status" value="1"/>
</dbReference>
<accession>A0A4R5VX00</accession>
<evidence type="ECO:0000313" key="3">
    <source>
        <dbReference type="Proteomes" id="UP000295132"/>
    </source>
</evidence>
<feature type="transmembrane region" description="Helical" evidence="1">
    <location>
        <begin position="70"/>
        <end position="97"/>
    </location>
</feature>
<proteinExistence type="predicted"/>
<dbReference type="AlphaFoldDB" id="A0A4R5VX00"/>
<dbReference type="Pfam" id="PF12679">
    <property type="entry name" value="ABC2_membrane_2"/>
    <property type="match status" value="1"/>
</dbReference>
<feature type="transmembrane region" description="Helical" evidence="1">
    <location>
        <begin position="118"/>
        <end position="146"/>
    </location>
</feature>
<evidence type="ECO:0000313" key="2">
    <source>
        <dbReference type="EMBL" id="TDK63890.1"/>
    </source>
</evidence>
<dbReference type="RefSeq" id="WP_133332850.1">
    <property type="nucleotide sequence ID" value="NZ_SMYO01000002.1"/>
</dbReference>
<dbReference type="GO" id="GO:0140359">
    <property type="term" value="F:ABC-type transporter activity"/>
    <property type="evidence" value="ECO:0007669"/>
    <property type="project" value="InterPro"/>
</dbReference>
<protein>
    <submittedName>
        <fullName evidence="2">ABC transporter</fullName>
    </submittedName>
</protein>
<gene>
    <name evidence="2" type="ORF">E2K98_03205</name>
</gene>
<dbReference type="GO" id="GO:0005886">
    <property type="term" value="C:plasma membrane"/>
    <property type="evidence" value="ECO:0007669"/>
    <property type="project" value="UniProtKB-SubCell"/>
</dbReference>
<feature type="transmembrane region" description="Helical" evidence="1">
    <location>
        <begin position="189"/>
        <end position="207"/>
    </location>
</feature>
<name>A0A4R5VX00_9BACI</name>
<organism evidence="2 3">
    <name type="scientific">Bacillus salipaludis</name>
    <dbReference type="NCBI Taxonomy" id="2547811"/>
    <lineage>
        <taxon>Bacteria</taxon>
        <taxon>Bacillati</taxon>
        <taxon>Bacillota</taxon>
        <taxon>Bacilli</taxon>
        <taxon>Bacillales</taxon>
        <taxon>Bacillaceae</taxon>
        <taxon>Bacillus</taxon>
    </lineage>
</organism>
<dbReference type="EMBL" id="SMYO01000002">
    <property type="protein sequence ID" value="TDK63890.1"/>
    <property type="molecule type" value="Genomic_DNA"/>
</dbReference>